<evidence type="ECO:0000313" key="2">
    <source>
        <dbReference type="Proteomes" id="UP000281549"/>
    </source>
</evidence>
<proteinExistence type="predicted"/>
<dbReference type="AlphaFoldDB" id="A0A4P9YNB8"/>
<reference evidence="2" key="1">
    <citation type="journal article" date="2018" name="Nat. Microbiol.">
        <title>Leveraging single-cell genomics to expand the fungal tree of life.</title>
        <authorList>
            <person name="Ahrendt S.R."/>
            <person name="Quandt C.A."/>
            <person name="Ciobanu D."/>
            <person name="Clum A."/>
            <person name="Salamov A."/>
            <person name="Andreopoulos B."/>
            <person name="Cheng J.F."/>
            <person name="Woyke T."/>
            <person name="Pelin A."/>
            <person name="Henrissat B."/>
            <person name="Reynolds N.K."/>
            <person name="Benny G.L."/>
            <person name="Smith M.E."/>
            <person name="James T.Y."/>
            <person name="Grigoriev I.V."/>
        </authorList>
    </citation>
    <scope>NUCLEOTIDE SEQUENCE [LARGE SCALE GENOMIC DNA]</scope>
    <source>
        <strain evidence="2">CSF55</strain>
    </source>
</reference>
<evidence type="ECO:0000313" key="1">
    <source>
        <dbReference type="EMBL" id="RKP20742.1"/>
    </source>
</evidence>
<dbReference type="EMBL" id="ML005026">
    <property type="protein sequence ID" value="RKP20742.1"/>
    <property type="molecule type" value="Genomic_DNA"/>
</dbReference>
<protein>
    <submittedName>
        <fullName evidence="1">Uncharacterized protein</fullName>
    </submittedName>
</protein>
<gene>
    <name evidence="1" type="ORF">ROZALSC1DRAFT_21122</name>
</gene>
<dbReference type="Proteomes" id="UP000281549">
    <property type="component" value="Unassembled WGS sequence"/>
</dbReference>
<sequence>MTNMKDSRKISEVVDSNRRFSVMPNRNHKYNEGLHESSLNLDTTFDHVNDEFSKNKEFMDVEDDKSENLITMTFADSLRNVLKGIDNEQWASSELRNKLVQMKVLIFVHNVLNSVKTQADLCLKKSRLYFESIELYLLSRDCNKAAVFSNETNDDRICSYFRMQLCESYKYFNKHSERLKVGKIIKICRQESLNGIRIEQPSEKEKMTKQLKDLSLKLSLYKSKANFAVLEEEIKKYKFQIPTAPLQKDVEEEEIKELKMEDNKILMIDQSWIERDLKFLTSRNNESVNKIQQVKNANPLLIDGHVFSKFMKQNVALQSTDFDSSIFEVGDFISKVFESEQKVEIKTEKLINIKEDKIVEDEMKERPKTKRERYLRPLTHRTGKLSNLDFESIELRSSRKLKIQLTRRLKMFQIHHGKNR</sequence>
<organism evidence="1 2">
    <name type="scientific">Rozella allomycis (strain CSF55)</name>
    <dbReference type="NCBI Taxonomy" id="988480"/>
    <lineage>
        <taxon>Eukaryota</taxon>
        <taxon>Fungi</taxon>
        <taxon>Fungi incertae sedis</taxon>
        <taxon>Cryptomycota</taxon>
        <taxon>Cryptomycota incertae sedis</taxon>
        <taxon>Rozella</taxon>
    </lineage>
</organism>
<accession>A0A4P9YNB8</accession>
<name>A0A4P9YNB8_ROZAC</name>